<protein>
    <recommendedName>
        <fullName evidence="3">Pentacotripeptide-repeat region of PRORP domain-containing protein</fullName>
    </recommendedName>
</protein>
<keyword evidence="2" id="KW-1185">Reference proteome</keyword>
<dbReference type="Proteomes" id="UP000242474">
    <property type="component" value="Unassembled WGS sequence"/>
</dbReference>
<reference evidence="1 2" key="1">
    <citation type="journal article" date="2015" name="Genome Biol. Evol.">
        <title>Phylogenomic analyses indicate that early fungi evolved digesting cell walls of algal ancestors of land plants.</title>
        <authorList>
            <person name="Chang Y."/>
            <person name="Wang S."/>
            <person name="Sekimoto S."/>
            <person name="Aerts A.L."/>
            <person name="Choi C."/>
            <person name="Clum A."/>
            <person name="LaButti K.M."/>
            <person name="Lindquist E.A."/>
            <person name="Yee Ngan C."/>
            <person name="Ohm R.A."/>
            <person name="Salamov A.A."/>
            <person name="Grigoriev I.V."/>
            <person name="Spatafora J.W."/>
            <person name="Berbee M.L."/>
        </authorList>
    </citation>
    <scope>NUCLEOTIDE SEQUENCE [LARGE SCALE GENOMIC DNA]</scope>
    <source>
        <strain evidence="1 2">NRRL 1564</strain>
    </source>
</reference>
<dbReference type="PANTHER" id="PTHR47938:SF35">
    <property type="entry name" value="PENTATRICOPEPTIDE REPEAT-CONTAINING PROTEIN 4, MITOCHONDRIAL-RELATED"/>
    <property type="match status" value="1"/>
</dbReference>
<dbReference type="AlphaFoldDB" id="A0A2G5BAD5"/>
<dbReference type="EMBL" id="KZ303503">
    <property type="protein sequence ID" value="PIA15976.1"/>
    <property type="molecule type" value="Genomic_DNA"/>
</dbReference>
<dbReference type="PANTHER" id="PTHR47938">
    <property type="entry name" value="RESPIRATORY COMPLEX I CHAPERONE (CIA84), PUTATIVE (AFU_ORTHOLOGUE AFUA_2G06020)-RELATED"/>
    <property type="match status" value="1"/>
</dbReference>
<sequence length="873" mass="98306">MHAAARRAWPCLRRQTLFANSHSAAIHTLPHLASICHHPPSASIHDIISQHKDLVANAIRGFLANSEHVSSEYSSPAEAQTIEQRQIKQARNHTGRLQIRRKLSARVELELQRMSTCPAAAGDNRGIRTRRHVLIREFIATIRQLGSCGVVGSEHDHDDSGFVDDGSMGHATIQGAWNQYCRIRENASARSLIRQVPISAIVLLISELGFMSGSDKLLWRFERIVEIFSDHENLGWPIKSVRVFTLYLRALNMLCRHQQVFSEISKFCVRVENISISNLPVPILRQIITAYFGGGRSDNAMKVFYHMVNNKDYQNQLTPHIYEAILCGALRANNISNSELYTIVVDLLGLLCQSRYSDNARIGVLNSILHEAGKCGNSTFQFYAFVQFLRHGVAINHSTLGILLHNACNASVESADLYRVYLAIVSNNSAHRHMTKQIFAVFINSFVWHNRPDYALAALKDLRAHPTAQCTARHLESLFSYYSKHAMAQSALELYRKMVEHDKLCPTWKAYFHVVNAIARSAVPSSSQLRLLAETDHSDTMQVDPQLASPLSGDALLAKMIRCGRDNKAQLMLDAFDELHSCHPQDMLVYTALAMQAHRIVLGYVNHINSGNTPVLNQPGIHDDLQMRKFTHRYYKAIERLFSISRLVNVPRELYHTAISTFALAREQGLAQQVYSHMTQVECMDPSAETFDALQQAFTRGSDMATAAHIFNDVRAANIPLHTITANTLIRGFFIAEQPHAAIDVYAYMVGRPTPLVDHWKFTDFIASGSCDIHTFAIVITGLVNASLTKEALIVFEDSFTVLSYVPRQLLETLVSSFEEKGLFDAAQLCWKRYRKRVETSLPPNMQMDTDDLAPNRLPLSYFGYLLGKESKQ</sequence>
<evidence type="ECO:0008006" key="3">
    <source>
        <dbReference type="Google" id="ProtNLM"/>
    </source>
</evidence>
<dbReference type="OrthoDB" id="185373at2759"/>
<evidence type="ECO:0000313" key="1">
    <source>
        <dbReference type="EMBL" id="PIA15976.1"/>
    </source>
</evidence>
<evidence type="ECO:0000313" key="2">
    <source>
        <dbReference type="Proteomes" id="UP000242474"/>
    </source>
</evidence>
<organism evidence="1 2">
    <name type="scientific">Coemansia reversa (strain ATCC 12441 / NRRL 1564)</name>
    <dbReference type="NCBI Taxonomy" id="763665"/>
    <lineage>
        <taxon>Eukaryota</taxon>
        <taxon>Fungi</taxon>
        <taxon>Fungi incertae sedis</taxon>
        <taxon>Zoopagomycota</taxon>
        <taxon>Kickxellomycotina</taxon>
        <taxon>Kickxellomycetes</taxon>
        <taxon>Kickxellales</taxon>
        <taxon>Kickxellaceae</taxon>
        <taxon>Coemansia</taxon>
    </lineage>
</organism>
<dbReference type="STRING" id="763665.A0A2G5BAD5"/>
<dbReference type="GO" id="GO:0003729">
    <property type="term" value="F:mRNA binding"/>
    <property type="evidence" value="ECO:0007669"/>
    <property type="project" value="TreeGrafter"/>
</dbReference>
<gene>
    <name evidence="1" type="ORF">COEREDRAFT_87467</name>
</gene>
<dbReference type="Gene3D" id="1.25.40.10">
    <property type="entry name" value="Tetratricopeptide repeat domain"/>
    <property type="match status" value="2"/>
</dbReference>
<proteinExistence type="predicted"/>
<dbReference type="InterPro" id="IPR011990">
    <property type="entry name" value="TPR-like_helical_dom_sf"/>
</dbReference>
<name>A0A2G5BAD5_COERN</name>
<accession>A0A2G5BAD5</accession>